<dbReference type="AlphaFoldDB" id="A0A852W182"/>
<evidence type="ECO:0000256" key="1">
    <source>
        <dbReference type="ARBA" id="ARBA00004651"/>
    </source>
</evidence>
<accession>A0A852W182</accession>
<keyword evidence="6 7" id="KW-0472">Membrane</keyword>
<dbReference type="EMBL" id="JACCCZ010000001">
    <property type="protein sequence ID" value="NYG00604.1"/>
    <property type="molecule type" value="Genomic_DNA"/>
</dbReference>
<keyword evidence="5 7" id="KW-1133">Transmembrane helix</keyword>
<feature type="transmembrane region" description="Helical" evidence="7">
    <location>
        <begin position="120"/>
        <end position="141"/>
    </location>
</feature>
<organism evidence="9 12">
    <name type="scientific">Pseudonocardia alni</name>
    <name type="common">Amycolata alni</name>
    <dbReference type="NCBI Taxonomy" id="33907"/>
    <lineage>
        <taxon>Bacteria</taxon>
        <taxon>Bacillati</taxon>
        <taxon>Actinomycetota</taxon>
        <taxon>Actinomycetes</taxon>
        <taxon>Pseudonocardiales</taxon>
        <taxon>Pseudonocardiaceae</taxon>
        <taxon>Pseudonocardia</taxon>
    </lineage>
</organism>
<dbReference type="EMBL" id="PHUJ01000003">
    <property type="protein sequence ID" value="PKB33623.1"/>
    <property type="molecule type" value="Genomic_DNA"/>
</dbReference>
<keyword evidence="4 7" id="KW-0812">Transmembrane</keyword>
<evidence type="ECO:0000256" key="3">
    <source>
        <dbReference type="ARBA" id="ARBA00022475"/>
    </source>
</evidence>
<dbReference type="RefSeq" id="WP_202416725.1">
    <property type="nucleotide sequence ID" value="NZ_BAAAJZ010000005.1"/>
</dbReference>
<dbReference type="CDD" id="cd06261">
    <property type="entry name" value="TM_PBP2"/>
    <property type="match status" value="1"/>
</dbReference>
<feature type="transmembrane region" description="Helical" evidence="7">
    <location>
        <begin position="18"/>
        <end position="43"/>
    </location>
</feature>
<dbReference type="InterPro" id="IPR035906">
    <property type="entry name" value="MetI-like_sf"/>
</dbReference>
<proteinExistence type="inferred from homology"/>
<dbReference type="Proteomes" id="UP000232453">
    <property type="component" value="Unassembled WGS sequence"/>
</dbReference>
<feature type="transmembrane region" description="Helical" evidence="7">
    <location>
        <begin position="199"/>
        <end position="218"/>
    </location>
</feature>
<dbReference type="SUPFAM" id="SSF161098">
    <property type="entry name" value="MetI-like"/>
    <property type="match status" value="1"/>
</dbReference>
<feature type="transmembrane region" description="Helical" evidence="7">
    <location>
        <begin position="89"/>
        <end position="113"/>
    </location>
</feature>
<evidence type="ECO:0000313" key="12">
    <source>
        <dbReference type="Proteomes" id="UP000549695"/>
    </source>
</evidence>
<name>A0A852W182_PSEA5</name>
<dbReference type="Pfam" id="PF00528">
    <property type="entry name" value="BPD_transp_1"/>
    <property type="match status" value="1"/>
</dbReference>
<feature type="transmembrane region" description="Helical" evidence="7">
    <location>
        <begin position="153"/>
        <end position="170"/>
    </location>
</feature>
<evidence type="ECO:0000256" key="4">
    <source>
        <dbReference type="ARBA" id="ARBA00022692"/>
    </source>
</evidence>
<evidence type="ECO:0000313" key="9">
    <source>
        <dbReference type="EMBL" id="NYG00604.1"/>
    </source>
</evidence>
<dbReference type="PANTHER" id="PTHR43744:SF13">
    <property type="entry name" value="SN-GLYCEROL-3-PHOSPHATE TRANSPORT INTEGRAL MEMBRANE PROTEIN ABC TRANSPORTER UGPE-RELATED"/>
    <property type="match status" value="1"/>
</dbReference>
<keyword evidence="2 7" id="KW-0813">Transport</keyword>
<dbReference type="GO" id="GO:0055085">
    <property type="term" value="P:transmembrane transport"/>
    <property type="evidence" value="ECO:0007669"/>
    <property type="project" value="InterPro"/>
</dbReference>
<feature type="transmembrane region" description="Helical" evidence="7">
    <location>
        <begin position="254"/>
        <end position="276"/>
    </location>
</feature>
<dbReference type="GO" id="GO:0005886">
    <property type="term" value="C:plasma membrane"/>
    <property type="evidence" value="ECO:0007669"/>
    <property type="project" value="UniProtKB-SubCell"/>
</dbReference>
<accession>A0AA44ZS07</accession>
<evidence type="ECO:0000256" key="2">
    <source>
        <dbReference type="ARBA" id="ARBA00022448"/>
    </source>
</evidence>
<evidence type="ECO:0000259" key="8">
    <source>
        <dbReference type="PROSITE" id="PS50928"/>
    </source>
</evidence>
<dbReference type="Proteomes" id="UP000549695">
    <property type="component" value="Unassembled WGS sequence"/>
</dbReference>
<dbReference type="GeneID" id="98050705"/>
<keyword evidence="12" id="KW-1185">Reference proteome</keyword>
<keyword evidence="3" id="KW-1003">Cell membrane</keyword>
<evidence type="ECO:0000256" key="6">
    <source>
        <dbReference type="ARBA" id="ARBA00023136"/>
    </source>
</evidence>
<evidence type="ECO:0000313" key="11">
    <source>
        <dbReference type="Proteomes" id="UP000232453"/>
    </source>
</evidence>
<comment type="subcellular location">
    <subcellularLocation>
        <location evidence="1 7">Cell membrane</location>
        <topology evidence="1 7">Multi-pass membrane protein</topology>
    </subcellularLocation>
</comment>
<dbReference type="Gene3D" id="1.10.3720.10">
    <property type="entry name" value="MetI-like"/>
    <property type="match status" value="1"/>
</dbReference>
<comment type="caution">
    <text evidence="9">The sequence shown here is derived from an EMBL/GenBank/DDBJ whole genome shotgun (WGS) entry which is preliminary data.</text>
</comment>
<comment type="similarity">
    <text evidence="7">Belongs to the binding-protein-dependent transport system permease family.</text>
</comment>
<gene>
    <name evidence="10" type="ORF">ATL51_5389</name>
    <name evidence="9" type="ORF">HDA37_000889</name>
</gene>
<dbReference type="PANTHER" id="PTHR43744">
    <property type="entry name" value="ABC TRANSPORTER PERMEASE PROTEIN MG189-RELATED-RELATED"/>
    <property type="match status" value="1"/>
</dbReference>
<protein>
    <submittedName>
        <fullName evidence="10">Carbohydrate ABC transporter membrane protein 2 (CUT1 family)</fullName>
    </submittedName>
    <submittedName>
        <fullName evidence="9">Sn-glycerol 3-phosphate transport system permease protein</fullName>
    </submittedName>
</protein>
<reference evidence="9 12" key="1">
    <citation type="submission" date="2020-07" db="EMBL/GenBank/DDBJ databases">
        <title>Sequencing the genomes of 1000 actinobacteria strains.</title>
        <authorList>
            <person name="Klenk H.-P."/>
        </authorList>
    </citation>
    <scope>NUCLEOTIDE SEQUENCE [LARGE SCALE GENOMIC DNA]</scope>
    <source>
        <strain evidence="10 11">DSM 44104</strain>
        <strain evidence="9 12">DSM 44749</strain>
    </source>
</reference>
<feature type="domain" description="ABC transmembrane type-1" evidence="8">
    <location>
        <begin position="85"/>
        <end position="276"/>
    </location>
</feature>
<dbReference type="PROSITE" id="PS50928">
    <property type="entry name" value="ABC_TM1"/>
    <property type="match status" value="1"/>
</dbReference>
<sequence length="291" mass="31415">MTTTAPEPRSSRALSPRALFEVVTSAYVPLLVAVLVVLFPLLWMTLSSFKPLTEIITQTPALLPAAPTTENYSTVAERLPFGRVFLNSVLVTAVGAALKVALAVFTAYGLVFVRFPFKNWIFAGLLVTLMVPPQVALLPNYTLITALGGADTYWGIILPGLGTAFGTFLLRQHFRTLPPSLLEAAELDGAGHWRRLTRVVLPVSAPTVATVALITIVYEWNDYLWPLVIISKPEMMTLPVGLTLLANVDNRAAAYGQLMAGSVAVIVPVLIVFIALQRHIIAGLTQGAVKD</sequence>
<evidence type="ECO:0000313" key="10">
    <source>
        <dbReference type="EMBL" id="PKB33623.1"/>
    </source>
</evidence>
<evidence type="ECO:0000256" key="7">
    <source>
        <dbReference type="RuleBase" id="RU363032"/>
    </source>
</evidence>
<dbReference type="InterPro" id="IPR000515">
    <property type="entry name" value="MetI-like"/>
</dbReference>
<evidence type="ECO:0000256" key="5">
    <source>
        <dbReference type="ARBA" id="ARBA00022989"/>
    </source>
</evidence>